<sequence>MMLEKLIKACRKGDIKAQKQLYSDYKDVLYILCLKYSRNKQEAEDVLHDSFMVIFNSIKKYKGNGSFEGWMKRITINTAITSFKKNSTFNILINEEITKDVLVDDSIVDAIPLQQILKAVQGLPDRYRFVFNLYELDNYTHKEIAEMLDVSIGTSKSNLHRAKILLRKKLEEWNNNNLNNRSYGN</sequence>
<keyword evidence="2" id="KW-0805">Transcription regulation</keyword>
<dbReference type="InterPro" id="IPR013325">
    <property type="entry name" value="RNA_pol_sigma_r2"/>
</dbReference>
<evidence type="ECO:0000256" key="3">
    <source>
        <dbReference type="ARBA" id="ARBA00023082"/>
    </source>
</evidence>
<dbReference type="SUPFAM" id="SSF88659">
    <property type="entry name" value="Sigma3 and sigma4 domains of RNA polymerase sigma factors"/>
    <property type="match status" value="1"/>
</dbReference>
<evidence type="ECO:0000256" key="4">
    <source>
        <dbReference type="ARBA" id="ARBA00023125"/>
    </source>
</evidence>
<organism evidence="8 9">
    <name type="scientific">Nonlabens dokdonensis</name>
    <dbReference type="NCBI Taxonomy" id="328515"/>
    <lineage>
        <taxon>Bacteria</taxon>
        <taxon>Pseudomonadati</taxon>
        <taxon>Bacteroidota</taxon>
        <taxon>Flavobacteriia</taxon>
        <taxon>Flavobacteriales</taxon>
        <taxon>Flavobacteriaceae</taxon>
        <taxon>Nonlabens</taxon>
    </lineage>
</organism>
<dbReference type="GO" id="GO:0003677">
    <property type="term" value="F:DNA binding"/>
    <property type="evidence" value="ECO:0007669"/>
    <property type="project" value="UniProtKB-KW"/>
</dbReference>
<dbReference type="InterPro" id="IPR039425">
    <property type="entry name" value="RNA_pol_sigma-70-like"/>
</dbReference>
<dbReference type="InterPro" id="IPR036388">
    <property type="entry name" value="WH-like_DNA-bd_sf"/>
</dbReference>
<feature type="domain" description="RNA polymerase sigma-70 region 2" evidence="6">
    <location>
        <begin position="21"/>
        <end position="87"/>
    </location>
</feature>
<dbReference type="InterPro" id="IPR013324">
    <property type="entry name" value="RNA_pol_sigma_r3/r4-like"/>
</dbReference>
<keyword evidence="4" id="KW-0238">DNA-binding</keyword>
<evidence type="ECO:0000256" key="1">
    <source>
        <dbReference type="ARBA" id="ARBA00010641"/>
    </source>
</evidence>
<dbReference type="Pfam" id="PF08281">
    <property type="entry name" value="Sigma70_r4_2"/>
    <property type="match status" value="1"/>
</dbReference>
<dbReference type="NCBIfam" id="TIGR02937">
    <property type="entry name" value="sigma70-ECF"/>
    <property type="match status" value="1"/>
</dbReference>
<dbReference type="Proteomes" id="UP000196102">
    <property type="component" value="Unassembled WGS sequence"/>
</dbReference>
<dbReference type="PANTHER" id="PTHR43133:SF8">
    <property type="entry name" value="RNA POLYMERASE SIGMA FACTOR HI_1459-RELATED"/>
    <property type="match status" value="1"/>
</dbReference>
<reference evidence="9" key="1">
    <citation type="journal article" date="2017" name="Proc. Natl. Acad. Sci. U.S.A.">
        <title>Simulation of Deepwater Horizon oil plume reveals substrate specialization within a complex community of hydrocarbon-degraders.</title>
        <authorList>
            <person name="Hu P."/>
            <person name="Dubinsky E.A."/>
            <person name="Probst A.J."/>
            <person name="Wang J."/>
            <person name="Sieber C.M.K."/>
            <person name="Tom L.M."/>
            <person name="Gardinali P."/>
            <person name="Banfield J.F."/>
            <person name="Atlas R.M."/>
            <person name="Andersen G.L."/>
        </authorList>
    </citation>
    <scope>NUCLEOTIDE SEQUENCE [LARGE SCALE GENOMIC DNA]</scope>
</reference>
<dbReference type="Gene3D" id="1.10.10.10">
    <property type="entry name" value="Winged helix-like DNA-binding domain superfamily/Winged helix DNA-binding domain"/>
    <property type="match status" value="1"/>
</dbReference>
<evidence type="ECO:0000256" key="5">
    <source>
        <dbReference type="ARBA" id="ARBA00023163"/>
    </source>
</evidence>
<name>A0A1Z8AQC5_9FLAO</name>
<evidence type="ECO:0000259" key="7">
    <source>
        <dbReference type="Pfam" id="PF08281"/>
    </source>
</evidence>
<dbReference type="InterPro" id="IPR007627">
    <property type="entry name" value="RNA_pol_sigma70_r2"/>
</dbReference>
<dbReference type="RefSeq" id="WP_303687343.1">
    <property type="nucleotide sequence ID" value="NZ_CAJXYO010000005.1"/>
</dbReference>
<dbReference type="GO" id="GO:0006352">
    <property type="term" value="P:DNA-templated transcription initiation"/>
    <property type="evidence" value="ECO:0007669"/>
    <property type="project" value="InterPro"/>
</dbReference>
<dbReference type="PANTHER" id="PTHR43133">
    <property type="entry name" value="RNA POLYMERASE ECF-TYPE SIGMA FACTO"/>
    <property type="match status" value="1"/>
</dbReference>
<comment type="caution">
    <text evidence="8">The sequence shown here is derived from an EMBL/GenBank/DDBJ whole genome shotgun (WGS) entry which is preliminary data.</text>
</comment>
<accession>A0A1Z8AQC5</accession>
<dbReference type="SUPFAM" id="SSF88946">
    <property type="entry name" value="Sigma2 domain of RNA polymerase sigma factors"/>
    <property type="match status" value="1"/>
</dbReference>
<keyword evidence="3" id="KW-0731">Sigma factor</keyword>
<protein>
    <submittedName>
        <fullName evidence="8">RNA polymerase subunit sigma-70</fullName>
    </submittedName>
</protein>
<feature type="domain" description="RNA polymerase sigma factor 70 region 4 type 2" evidence="7">
    <location>
        <begin position="114"/>
        <end position="163"/>
    </location>
</feature>
<evidence type="ECO:0000313" key="8">
    <source>
        <dbReference type="EMBL" id="OUS12542.1"/>
    </source>
</evidence>
<dbReference type="GO" id="GO:0016987">
    <property type="term" value="F:sigma factor activity"/>
    <property type="evidence" value="ECO:0007669"/>
    <property type="project" value="UniProtKB-KW"/>
</dbReference>
<dbReference type="EMBL" id="MAAX01000158">
    <property type="protein sequence ID" value="OUS12542.1"/>
    <property type="molecule type" value="Genomic_DNA"/>
</dbReference>
<proteinExistence type="inferred from homology"/>
<dbReference type="Pfam" id="PF04542">
    <property type="entry name" value="Sigma70_r2"/>
    <property type="match status" value="1"/>
</dbReference>
<dbReference type="CDD" id="cd06171">
    <property type="entry name" value="Sigma70_r4"/>
    <property type="match status" value="1"/>
</dbReference>
<dbReference type="InterPro" id="IPR014284">
    <property type="entry name" value="RNA_pol_sigma-70_dom"/>
</dbReference>
<gene>
    <name evidence="8" type="ORF">A9Q93_10280</name>
</gene>
<evidence type="ECO:0000259" key="6">
    <source>
        <dbReference type="Pfam" id="PF04542"/>
    </source>
</evidence>
<dbReference type="InterPro" id="IPR013249">
    <property type="entry name" value="RNA_pol_sigma70_r4_t2"/>
</dbReference>
<comment type="similarity">
    <text evidence="1">Belongs to the sigma-70 factor family. ECF subfamily.</text>
</comment>
<evidence type="ECO:0000313" key="9">
    <source>
        <dbReference type="Proteomes" id="UP000196102"/>
    </source>
</evidence>
<keyword evidence="5" id="KW-0804">Transcription</keyword>
<evidence type="ECO:0000256" key="2">
    <source>
        <dbReference type="ARBA" id="ARBA00023015"/>
    </source>
</evidence>
<dbReference type="AlphaFoldDB" id="A0A1Z8AQC5"/>
<dbReference type="Gene3D" id="1.10.1740.10">
    <property type="match status" value="1"/>
</dbReference>